<evidence type="ECO:0000259" key="11">
    <source>
        <dbReference type="Pfam" id="PF01478"/>
    </source>
</evidence>
<keyword evidence="6 10" id="KW-1133">Transmembrane helix</keyword>
<feature type="transmembrane region" description="Helical" evidence="10">
    <location>
        <begin position="115"/>
        <end position="133"/>
    </location>
</feature>
<evidence type="ECO:0000259" key="12">
    <source>
        <dbReference type="Pfam" id="PF06750"/>
    </source>
</evidence>
<evidence type="ECO:0000256" key="1">
    <source>
        <dbReference type="ARBA" id="ARBA00004429"/>
    </source>
</evidence>
<protein>
    <recommendedName>
        <fullName evidence="9">Prepilin leader peptidase/N-methyltransferase</fullName>
        <ecNumber evidence="9">2.1.1.-</ecNumber>
        <ecNumber evidence="9">3.4.23.43</ecNumber>
    </recommendedName>
</protein>
<evidence type="ECO:0000256" key="7">
    <source>
        <dbReference type="ARBA" id="ARBA00023136"/>
    </source>
</evidence>
<comment type="similarity">
    <text evidence="2 8">Belongs to the peptidase A24 family.</text>
</comment>
<dbReference type="Gene3D" id="1.20.120.1220">
    <property type="match status" value="1"/>
</dbReference>
<evidence type="ECO:0000313" key="13">
    <source>
        <dbReference type="EMBL" id="MBB4153533.1"/>
    </source>
</evidence>
<dbReference type="GO" id="GO:0005886">
    <property type="term" value="C:plasma membrane"/>
    <property type="evidence" value="ECO:0007669"/>
    <property type="project" value="UniProtKB-SubCell"/>
</dbReference>
<feature type="transmembrane region" description="Helical" evidence="10">
    <location>
        <begin position="215"/>
        <end position="237"/>
    </location>
</feature>
<comment type="catalytic activity">
    <reaction evidence="9">
        <text>Typically cleaves a -Gly-|-Phe- bond to release an N-terminal, basic peptide of 5-8 residues from type IV prepilin, and then N-methylates the new N-terminal amino group, the methyl donor being S-adenosyl-L-methionine.</text>
        <dbReference type="EC" id="3.4.23.43"/>
    </reaction>
</comment>
<dbReference type="InterPro" id="IPR050882">
    <property type="entry name" value="Prepilin_peptidase/N-MTase"/>
</dbReference>
<gene>
    <name evidence="13" type="ORF">GGQ80_001435</name>
</gene>
<feature type="transmembrane region" description="Helical" evidence="10">
    <location>
        <begin position="180"/>
        <end position="203"/>
    </location>
</feature>
<dbReference type="Pfam" id="PF06750">
    <property type="entry name" value="A24_N_bact"/>
    <property type="match status" value="1"/>
</dbReference>
<evidence type="ECO:0000256" key="9">
    <source>
        <dbReference type="RuleBase" id="RU003794"/>
    </source>
</evidence>
<feature type="transmembrane region" description="Helical" evidence="10">
    <location>
        <begin position="139"/>
        <end position="159"/>
    </location>
</feature>
<reference evidence="13 14" key="1">
    <citation type="submission" date="2020-08" db="EMBL/GenBank/DDBJ databases">
        <title>Genomic Encyclopedia of Type Strains, Phase IV (KMG-IV): sequencing the most valuable type-strain genomes for metagenomic binning, comparative biology and taxonomic classification.</title>
        <authorList>
            <person name="Goeker M."/>
        </authorList>
    </citation>
    <scope>NUCLEOTIDE SEQUENCE [LARGE SCALE GENOMIC DNA]</scope>
    <source>
        <strain evidence="13 14">YC6723</strain>
    </source>
</reference>
<sequence length="238" mass="24260">MLGAIVGSFLATLVVRWPAGRGLGGRSACDGCGRTLTAIELVPLVSAAVQRWRCRSCGAAIDPRHGLIEAGCALIGVTAGVAVAGPEAMAGAMFGWLLLTLAALDVAVLWLPDRLTGTLAVAGLATGALGVWPPIEDRLIGGVAGFGVLWLIAAAYRRIRGRTGMGGGDPKLLGAIGLWLGWRMLPAVLLLASLIGVGLVLAARMSGRTVSRETAMPFGALMAVAAYPAWLVMIGAVG</sequence>
<dbReference type="EMBL" id="JACIEV010000003">
    <property type="protein sequence ID" value="MBB4153533.1"/>
    <property type="molecule type" value="Genomic_DNA"/>
</dbReference>
<dbReference type="RefSeq" id="WP_246346925.1">
    <property type="nucleotide sequence ID" value="NZ_JACIEV010000003.1"/>
</dbReference>
<keyword evidence="9 13" id="KW-0378">Hydrolase</keyword>
<evidence type="ECO:0000256" key="5">
    <source>
        <dbReference type="ARBA" id="ARBA00022692"/>
    </source>
</evidence>
<accession>A0A840F2F6</accession>
<comment type="subcellular location">
    <subcellularLocation>
        <location evidence="1">Cell inner membrane</location>
        <topology evidence="1">Multi-pass membrane protein</topology>
    </subcellularLocation>
    <subcellularLocation>
        <location evidence="9">Cell membrane</location>
        <topology evidence="9">Multi-pass membrane protein</topology>
    </subcellularLocation>
</comment>
<dbReference type="EC" id="2.1.1.-" evidence="9"/>
<dbReference type="InterPro" id="IPR000045">
    <property type="entry name" value="Prepilin_IV_endopep_pep"/>
</dbReference>
<dbReference type="InterPro" id="IPR014032">
    <property type="entry name" value="Peptidase_A24A_bac"/>
</dbReference>
<dbReference type="Pfam" id="PF01478">
    <property type="entry name" value="Peptidase_A24"/>
    <property type="match status" value="1"/>
</dbReference>
<proteinExistence type="inferred from homology"/>
<dbReference type="PANTHER" id="PTHR30487">
    <property type="entry name" value="TYPE 4 PREPILIN-LIKE PROTEINS LEADER PEPTIDE-PROCESSING ENZYME"/>
    <property type="match status" value="1"/>
</dbReference>
<keyword evidence="9" id="KW-0511">Multifunctional enzyme</keyword>
<keyword evidence="9 13" id="KW-0808">Transferase</keyword>
<dbReference type="Proteomes" id="UP000529795">
    <property type="component" value="Unassembled WGS sequence"/>
</dbReference>
<evidence type="ECO:0000256" key="3">
    <source>
        <dbReference type="ARBA" id="ARBA00022475"/>
    </source>
</evidence>
<dbReference type="PRINTS" id="PR00864">
    <property type="entry name" value="PREPILNPTASE"/>
</dbReference>
<dbReference type="GO" id="GO:0004190">
    <property type="term" value="F:aspartic-type endopeptidase activity"/>
    <property type="evidence" value="ECO:0007669"/>
    <property type="project" value="UniProtKB-EC"/>
</dbReference>
<dbReference type="GO" id="GO:0006465">
    <property type="term" value="P:signal peptide processing"/>
    <property type="evidence" value="ECO:0007669"/>
    <property type="project" value="TreeGrafter"/>
</dbReference>
<evidence type="ECO:0000256" key="2">
    <source>
        <dbReference type="ARBA" id="ARBA00005801"/>
    </source>
</evidence>
<keyword evidence="14" id="KW-1185">Reference proteome</keyword>
<comment type="caution">
    <text evidence="13">The sequence shown here is derived from an EMBL/GenBank/DDBJ whole genome shotgun (WGS) entry which is preliminary data.</text>
</comment>
<comment type="function">
    <text evidence="9">Plays an essential role in type IV pili and type II pseudopili formation by proteolytically removing the leader sequence from substrate proteins and subsequently monomethylating the alpha-amino group of the newly exposed N-terminal phenylalanine.</text>
</comment>
<evidence type="ECO:0000256" key="6">
    <source>
        <dbReference type="ARBA" id="ARBA00022989"/>
    </source>
</evidence>
<feature type="domain" description="Prepilin peptidase A24 N-terminal" evidence="12">
    <location>
        <begin position="2"/>
        <end position="79"/>
    </location>
</feature>
<dbReference type="GO" id="GO:0008168">
    <property type="term" value="F:methyltransferase activity"/>
    <property type="evidence" value="ECO:0007669"/>
    <property type="project" value="UniProtKB-KW"/>
</dbReference>
<keyword evidence="4" id="KW-0997">Cell inner membrane</keyword>
<keyword evidence="7 10" id="KW-0472">Membrane</keyword>
<organism evidence="13 14">
    <name type="scientific">Sphingomonas jinjuensis</name>
    <dbReference type="NCBI Taxonomy" id="535907"/>
    <lineage>
        <taxon>Bacteria</taxon>
        <taxon>Pseudomonadati</taxon>
        <taxon>Pseudomonadota</taxon>
        <taxon>Alphaproteobacteria</taxon>
        <taxon>Sphingomonadales</taxon>
        <taxon>Sphingomonadaceae</taxon>
        <taxon>Sphingomonas</taxon>
    </lineage>
</organism>
<evidence type="ECO:0000313" key="14">
    <source>
        <dbReference type="Proteomes" id="UP000529795"/>
    </source>
</evidence>
<dbReference type="AlphaFoldDB" id="A0A840F2F6"/>
<keyword evidence="3" id="KW-1003">Cell membrane</keyword>
<keyword evidence="9 13" id="KW-0489">Methyltransferase</keyword>
<name>A0A840F2F6_9SPHN</name>
<evidence type="ECO:0000256" key="8">
    <source>
        <dbReference type="RuleBase" id="RU003793"/>
    </source>
</evidence>
<dbReference type="InterPro" id="IPR010627">
    <property type="entry name" value="Prepilin_pept_A24_N"/>
</dbReference>
<feature type="domain" description="Prepilin type IV endopeptidase peptidase" evidence="11">
    <location>
        <begin position="93"/>
        <end position="200"/>
    </location>
</feature>
<dbReference type="GO" id="GO:0032259">
    <property type="term" value="P:methylation"/>
    <property type="evidence" value="ECO:0007669"/>
    <property type="project" value="UniProtKB-KW"/>
</dbReference>
<keyword evidence="5 9" id="KW-0812">Transmembrane</keyword>
<dbReference type="EC" id="3.4.23.43" evidence="9"/>
<feature type="transmembrane region" description="Helical" evidence="10">
    <location>
        <begin position="88"/>
        <end position="108"/>
    </location>
</feature>
<evidence type="ECO:0000256" key="4">
    <source>
        <dbReference type="ARBA" id="ARBA00022519"/>
    </source>
</evidence>
<evidence type="ECO:0000256" key="10">
    <source>
        <dbReference type="SAM" id="Phobius"/>
    </source>
</evidence>
<keyword evidence="9" id="KW-0645">Protease</keyword>
<dbReference type="PANTHER" id="PTHR30487:SF0">
    <property type="entry name" value="PREPILIN LEADER PEPTIDASE_N-METHYLTRANSFERASE-RELATED"/>
    <property type="match status" value="1"/>
</dbReference>